<dbReference type="Pfam" id="PF12698">
    <property type="entry name" value="ABC2_membrane_3"/>
    <property type="match status" value="1"/>
</dbReference>
<protein>
    <submittedName>
        <fullName evidence="7">ABC transporter permease</fullName>
    </submittedName>
</protein>
<evidence type="ECO:0000256" key="3">
    <source>
        <dbReference type="ARBA" id="ARBA00022989"/>
    </source>
</evidence>
<keyword evidence="4 5" id="KW-0472">Membrane</keyword>
<evidence type="ECO:0000259" key="6">
    <source>
        <dbReference type="Pfam" id="PF12698"/>
    </source>
</evidence>
<reference evidence="7 8" key="1">
    <citation type="submission" date="2022-05" db="EMBL/GenBank/DDBJ databases">
        <title>Sporolactobacillus sp nov CPB3-1, isolated from tree bark (Mangifera indica L.).</title>
        <authorList>
            <person name="Phuengjayaem S."/>
            <person name="Tanasupawat S."/>
        </authorList>
    </citation>
    <scope>NUCLEOTIDE SEQUENCE [LARGE SCALE GENOMIC DNA]</scope>
    <source>
        <strain evidence="7 8">CPB3-1</strain>
    </source>
</reference>
<evidence type="ECO:0000256" key="1">
    <source>
        <dbReference type="ARBA" id="ARBA00004141"/>
    </source>
</evidence>
<dbReference type="Proteomes" id="UP001203004">
    <property type="component" value="Unassembled WGS sequence"/>
</dbReference>
<dbReference type="PANTHER" id="PTHR43027:SF1">
    <property type="entry name" value="DOXORUBICIN RESISTANCE ABC TRANSPORTER PERMEASE PROTEIN DRRC-RELATED"/>
    <property type="match status" value="1"/>
</dbReference>
<accession>A0ABT0M865</accession>
<feature type="transmembrane region" description="Helical" evidence="5">
    <location>
        <begin position="291"/>
        <end position="312"/>
    </location>
</feature>
<name>A0ABT0M865_9BACL</name>
<evidence type="ECO:0000313" key="7">
    <source>
        <dbReference type="EMBL" id="MCL1631065.1"/>
    </source>
</evidence>
<feature type="transmembrane region" description="Helical" evidence="5">
    <location>
        <begin position="260"/>
        <end position="285"/>
    </location>
</feature>
<proteinExistence type="predicted"/>
<dbReference type="EMBL" id="JAMAST010000002">
    <property type="protein sequence ID" value="MCL1631065.1"/>
    <property type="molecule type" value="Genomic_DNA"/>
</dbReference>
<gene>
    <name evidence="7" type="ORF">M3N64_03775</name>
</gene>
<dbReference type="InterPro" id="IPR052902">
    <property type="entry name" value="ABC-2_transporter"/>
</dbReference>
<dbReference type="RefSeq" id="WP_249098256.1">
    <property type="nucleotide sequence ID" value="NZ_JAMAST010000002.1"/>
</dbReference>
<evidence type="ECO:0000256" key="2">
    <source>
        <dbReference type="ARBA" id="ARBA00022692"/>
    </source>
</evidence>
<feature type="transmembrane region" description="Helical" evidence="5">
    <location>
        <begin position="20"/>
        <end position="41"/>
    </location>
</feature>
<evidence type="ECO:0000313" key="8">
    <source>
        <dbReference type="Proteomes" id="UP001203004"/>
    </source>
</evidence>
<comment type="caution">
    <text evidence="7">The sequence shown here is derived from an EMBL/GenBank/DDBJ whole genome shotgun (WGS) entry which is preliminary data.</text>
</comment>
<feature type="transmembrane region" description="Helical" evidence="5">
    <location>
        <begin position="181"/>
        <end position="198"/>
    </location>
</feature>
<comment type="subcellular location">
    <subcellularLocation>
        <location evidence="1">Membrane</location>
        <topology evidence="1">Multi-pass membrane protein</topology>
    </subcellularLocation>
</comment>
<sequence>MFRHVFVYRFKYLIRDRELVFWTFVFPVILASFFYMAFFNINKDEAFHPINVAVVYGGEEQYDAPFKAVIEDASKGKDKLFNLKDATSQSDAEQWLKKGRIAGYFTSGETVKLTIKDSELEQSIMKSFADQYRSSRLAVQRIAQDHPDSLKEELLKDIGNRGNYVKETAGGNSEPDSMLNYFYALIAMACFYGSFWGMKEVTDIQADISDRAARVNTAPVHKLLAFIAGSAAALVILFTEMLLLLAYLNFALHISFGNRAGLVILTALTGSVLGLSFGALISAIVKKGAGMKVAILTVATMIGSFLSGMMYMDMKYLIARYVPFLAWLNPVNLLTDAFYALYYYDSLSHYVRTMGMMCIFILLFCTGTYLIVRRRKYAGL</sequence>
<feature type="transmembrane region" description="Helical" evidence="5">
    <location>
        <begin position="350"/>
        <end position="372"/>
    </location>
</feature>
<keyword evidence="8" id="KW-1185">Reference proteome</keyword>
<dbReference type="PANTHER" id="PTHR43027">
    <property type="entry name" value="DOXORUBICIN RESISTANCE ABC TRANSPORTER PERMEASE PROTEIN DRRC-RELATED"/>
    <property type="match status" value="1"/>
</dbReference>
<organism evidence="7 8">
    <name type="scientific">Sporolactobacillus mangiferae</name>
    <dbReference type="NCBI Taxonomy" id="2940498"/>
    <lineage>
        <taxon>Bacteria</taxon>
        <taxon>Bacillati</taxon>
        <taxon>Bacillota</taxon>
        <taxon>Bacilli</taxon>
        <taxon>Bacillales</taxon>
        <taxon>Sporolactobacillaceae</taxon>
        <taxon>Sporolactobacillus</taxon>
    </lineage>
</organism>
<evidence type="ECO:0000256" key="4">
    <source>
        <dbReference type="ARBA" id="ARBA00023136"/>
    </source>
</evidence>
<evidence type="ECO:0000256" key="5">
    <source>
        <dbReference type="SAM" id="Phobius"/>
    </source>
</evidence>
<keyword evidence="2 5" id="KW-0812">Transmembrane</keyword>
<feature type="domain" description="ABC-2 type transporter transmembrane" evidence="6">
    <location>
        <begin position="19"/>
        <end position="366"/>
    </location>
</feature>
<keyword evidence="3 5" id="KW-1133">Transmembrane helix</keyword>
<dbReference type="InterPro" id="IPR013525">
    <property type="entry name" value="ABC2_TM"/>
</dbReference>
<feature type="transmembrane region" description="Helical" evidence="5">
    <location>
        <begin position="223"/>
        <end position="248"/>
    </location>
</feature>